<sequence>MPSVDDQLRLGEVGKHLPEPQPWQGLRLGVLASSCSGTVPQLFRYPLALAPGFTFEGQGHVSLVQVILAPVDNYVDVRRYRFLIRDTPSAR</sequence>
<dbReference type="EMBL" id="BKDJ01000008">
    <property type="protein sequence ID" value="GER23271.1"/>
    <property type="molecule type" value="Genomic_DNA"/>
</dbReference>
<name>A0A5A7NU31_9MICC</name>
<protein>
    <submittedName>
        <fullName evidence="1">Uncharacterized protein</fullName>
    </submittedName>
</protein>
<evidence type="ECO:0000313" key="2">
    <source>
        <dbReference type="Proteomes" id="UP000325307"/>
    </source>
</evidence>
<keyword evidence="2" id="KW-1185">Reference proteome</keyword>
<reference evidence="1 2" key="1">
    <citation type="submission" date="2019-09" db="EMBL/GenBank/DDBJ databases">
        <title>Arthrobacter zafarii sp. nov., a moderately thermotolerant and halotolerant actinobacterium isolated from Cholistan desert soil of Pakistan.</title>
        <authorList>
            <person name="Amin A."/>
            <person name="Ahmed I."/>
            <person name="Khalid N."/>
            <person name="Schumann P."/>
            <person name="Busse H.J."/>
            <person name="Khan I.U."/>
            <person name="Li S."/>
            <person name="Li W.J."/>
        </authorList>
    </citation>
    <scope>NUCLEOTIDE SEQUENCE [LARGE SCALE GENOMIC DNA]</scope>
    <source>
        <strain evidence="1 2">NCCP-1664</strain>
    </source>
</reference>
<gene>
    <name evidence="1" type="ORF">NCCP1664_17670</name>
</gene>
<comment type="caution">
    <text evidence="1">The sequence shown here is derived from an EMBL/GenBank/DDBJ whole genome shotgun (WGS) entry which is preliminary data.</text>
</comment>
<proteinExistence type="predicted"/>
<dbReference type="Proteomes" id="UP000325307">
    <property type="component" value="Unassembled WGS sequence"/>
</dbReference>
<accession>A0A5A7NU31</accession>
<organism evidence="1 2">
    <name type="scientific">Zafaria cholistanensis</name>
    <dbReference type="NCBI Taxonomy" id="1682741"/>
    <lineage>
        <taxon>Bacteria</taxon>
        <taxon>Bacillati</taxon>
        <taxon>Actinomycetota</taxon>
        <taxon>Actinomycetes</taxon>
        <taxon>Micrococcales</taxon>
        <taxon>Micrococcaceae</taxon>
        <taxon>Zafaria</taxon>
    </lineage>
</organism>
<evidence type="ECO:0000313" key="1">
    <source>
        <dbReference type="EMBL" id="GER23271.1"/>
    </source>
</evidence>
<dbReference type="AlphaFoldDB" id="A0A5A7NU31"/>